<dbReference type="InterPro" id="IPR027417">
    <property type="entry name" value="P-loop_NTPase"/>
</dbReference>
<reference evidence="4 5" key="1">
    <citation type="journal article" name="Sci. Rep.">
        <title>Telomere-to-telomere assembled and centromere annotated genomes of the two main subspecies of the button mushroom Agaricus bisporus reveal especially polymorphic chromosome ends.</title>
        <authorList>
            <person name="Sonnenberg A.S.M."/>
            <person name="Sedaghat-Telgerd N."/>
            <person name="Lavrijssen B."/>
            <person name="Ohm R.A."/>
            <person name="Hendrickx P.M."/>
            <person name="Scholtmeijer K."/>
            <person name="Baars J.J.P."/>
            <person name="van Peer A."/>
        </authorList>
    </citation>
    <scope>NUCLEOTIDE SEQUENCE [LARGE SCALE GENOMIC DNA]</scope>
    <source>
        <strain evidence="4 5">H119_p4</strain>
    </source>
</reference>
<dbReference type="AlphaFoldDB" id="A0A8H7C422"/>
<organism evidence="4 5">
    <name type="scientific">Agaricus bisporus var. burnettii</name>
    <dbReference type="NCBI Taxonomy" id="192524"/>
    <lineage>
        <taxon>Eukaryota</taxon>
        <taxon>Fungi</taxon>
        <taxon>Dikarya</taxon>
        <taxon>Basidiomycota</taxon>
        <taxon>Agaricomycotina</taxon>
        <taxon>Agaricomycetes</taxon>
        <taxon>Agaricomycetidae</taxon>
        <taxon>Agaricales</taxon>
        <taxon>Agaricineae</taxon>
        <taxon>Agaricaceae</taxon>
        <taxon>Agaricus</taxon>
    </lineage>
</organism>
<evidence type="ECO:0000256" key="2">
    <source>
        <dbReference type="SAM" id="MobiDB-lite"/>
    </source>
</evidence>
<dbReference type="EMBL" id="JABXXO010000013">
    <property type="protein sequence ID" value="KAF7761601.1"/>
    <property type="molecule type" value="Genomic_DNA"/>
</dbReference>
<feature type="compositionally biased region" description="Polar residues" evidence="2">
    <location>
        <begin position="71"/>
        <end position="80"/>
    </location>
</feature>
<proteinExistence type="predicted"/>
<evidence type="ECO:0000313" key="4">
    <source>
        <dbReference type="EMBL" id="KAF7761601.1"/>
    </source>
</evidence>
<evidence type="ECO:0000313" key="5">
    <source>
        <dbReference type="Proteomes" id="UP000629468"/>
    </source>
</evidence>
<dbReference type="PROSITE" id="PS50837">
    <property type="entry name" value="NACHT"/>
    <property type="match status" value="1"/>
</dbReference>
<evidence type="ECO:0000256" key="1">
    <source>
        <dbReference type="ARBA" id="ARBA00022737"/>
    </source>
</evidence>
<protein>
    <recommendedName>
        <fullName evidence="3">NACHT domain-containing protein</fullName>
    </recommendedName>
</protein>
<feature type="region of interest" description="Disordered" evidence="2">
    <location>
        <begin position="15"/>
        <end position="109"/>
    </location>
</feature>
<feature type="domain" description="NACHT" evidence="3">
    <location>
        <begin position="232"/>
        <end position="380"/>
    </location>
</feature>
<feature type="compositionally biased region" description="Low complexity" evidence="2">
    <location>
        <begin position="127"/>
        <end position="136"/>
    </location>
</feature>
<gene>
    <name evidence="4" type="ORF">Agabi119p4_9593</name>
</gene>
<feature type="region of interest" description="Disordered" evidence="2">
    <location>
        <begin position="122"/>
        <end position="148"/>
    </location>
</feature>
<dbReference type="SUPFAM" id="SSF52540">
    <property type="entry name" value="P-loop containing nucleoside triphosphate hydrolases"/>
    <property type="match status" value="1"/>
</dbReference>
<dbReference type="PANTHER" id="PTHR10039">
    <property type="entry name" value="AMELOGENIN"/>
    <property type="match status" value="1"/>
</dbReference>
<comment type="caution">
    <text evidence="4">The sequence shown here is derived from an EMBL/GenBank/DDBJ whole genome shotgun (WGS) entry which is preliminary data.</text>
</comment>
<dbReference type="Proteomes" id="UP000629468">
    <property type="component" value="Unassembled WGS sequence"/>
</dbReference>
<dbReference type="InterPro" id="IPR056884">
    <property type="entry name" value="NPHP3-like_N"/>
</dbReference>
<dbReference type="Gene3D" id="3.40.50.300">
    <property type="entry name" value="P-loop containing nucleotide triphosphate hydrolases"/>
    <property type="match status" value="1"/>
</dbReference>
<feature type="compositionally biased region" description="Low complexity" evidence="2">
    <location>
        <begin position="81"/>
        <end position="91"/>
    </location>
</feature>
<accession>A0A8H7C422</accession>
<dbReference type="PANTHER" id="PTHR10039:SF14">
    <property type="entry name" value="NACHT DOMAIN-CONTAINING PROTEIN"/>
    <property type="match status" value="1"/>
</dbReference>
<dbReference type="InterPro" id="IPR007111">
    <property type="entry name" value="NACHT_NTPase"/>
</dbReference>
<keyword evidence="1" id="KW-0677">Repeat</keyword>
<evidence type="ECO:0000259" key="3">
    <source>
        <dbReference type="PROSITE" id="PS50837"/>
    </source>
</evidence>
<dbReference type="Pfam" id="PF24883">
    <property type="entry name" value="NPHP3_N"/>
    <property type="match status" value="1"/>
</dbReference>
<name>A0A8H7C422_AGABI</name>
<sequence length="779" mass="87535">MPQFSFLQFLCLRRSRSPKPPEANSSQATGVHASSRPSSVLGPLQQGQGGPVTAAPNIPNDSAGQFDPGSQLMSSLVVPNSAQTPAPSSSVAPPPINVVPPSLTTDLDPSQHQDLLVVPGRSPARASQTSLLSQQSSPPPRQDGNSRTTYIQNTHESRNVSVHGDGNNVNYSNTVINHPNYNFMEKLLGKTIPGAACNSDGRDPPPRCHPGTRLAILARCLEFIANAIDERKMRWVVGAAGVGKSAIMQSVVESPLPSVSHHVSIFFSINGRNDGTKTIITLAYQLAAKCESYRQFIEQEITRDPLLLQSLLSVQFGKFVVEPIIHRSLPNLGPILIVIDGLDECDKSHTQLELLKLIYDVCLLYPFSPIVWIIASRPESHIQSFFAQEHVKAVYEKEEILVDSDEARRDVKNFLRDELAKIQKEFCLNPRSRWPLEQDFRKLSNASGGLFVFADTVIKYIGDRECGNPKQQLNDVLKAIDAHPLPDVSQEEHPMARLDALYAQILSKVSKRIMENTRKILLALVWESTAKEHLRKENFIVACNWLGMTCDDAYAAIRHLNSLLDAPLRDEAHKKMLRPFHKSFIDYISDYTRSRFCLDVNDEAYLLEVQYAFRILEQASHGIDFDDVNYIIELERSTPFGALAFGPGTGDNISLAWPVDEEMDWYDDRTRVKLYKLAVSNVVEGIKQGKSAFCTELCIRLITSRFHQYFFNDFPIWELQELVFNRSRRRDLMKCGLLKQVPVTQQRQVYLIRGRDLVHMKEQATGEKARLRTGKPKSL</sequence>